<reference evidence="1" key="2">
    <citation type="journal article" date="2022" name="New Phytol.">
        <title>Evolutionary transition to the ectomycorrhizal habit in the genomes of a hyperdiverse lineage of mushroom-forming fungi.</title>
        <authorList>
            <person name="Looney B."/>
            <person name="Miyauchi S."/>
            <person name="Morin E."/>
            <person name="Drula E."/>
            <person name="Courty P.E."/>
            <person name="Kohler A."/>
            <person name="Kuo A."/>
            <person name="LaButti K."/>
            <person name="Pangilinan J."/>
            <person name="Lipzen A."/>
            <person name="Riley R."/>
            <person name="Andreopoulos W."/>
            <person name="He G."/>
            <person name="Johnson J."/>
            <person name="Nolan M."/>
            <person name="Tritt A."/>
            <person name="Barry K.W."/>
            <person name="Grigoriev I.V."/>
            <person name="Nagy L.G."/>
            <person name="Hibbett D."/>
            <person name="Henrissat B."/>
            <person name="Matheny P.B."/>
            <person name="Labbe J."/>
            <person name="Martin F.M."/>
        </authorList>
    </citation>
    <scope>NUCLEOTIDE SEQUENCE</scope>
    <source>
        <strain evidence="1">FP105234-sp</strain>
    </source>
</reference>
<accession>A0ACB8RZR7</accession>
<organism evidence="1 2">
    <name type="scientific">Auriscalpium vulgare</name>
    <dbReference type="NCBI Taxonomy" id="40419"/>
    <lineage>
        <taxon>Eukaryota</taxon>
        <taxon>Fungi</taxon>
        <taxon>Dikarya</taxon>
        <taxon>Basidiomycota</taxon>
        <taxon>Agaricomycotina</taxon>
        <taxon>Agaricomycetes</taxon>
        <taxon>Russulales</taxon>
        <taxon>Auriscalpiaceae</taxon>
        <taxon>Auriscalpium</taxon>
    </lineage>
</organism>
<comment type="caution">
    <text evidence="1">The sequence shown here is derived from an EMBL/GenBank/DDBJ whole genome shotgun (WGS) entry which is preliminary data.</text>
</comment>
<evidence type="ECO:0000313" key="2">
    <source>
        <dbReference type="Proteomes" id="UP000814033"/>
    </source>
</evidence>
<dbReference type="Proteomes" id="UP000814033">
    <property type="component" value="Unassembled WGS sequence"/>
</dbReference>
<proteinExistence type="predicted"/>
<keyword evidence="2" id="KW-1185">Reference proteome</keyword>
<sequence length="187" mass="20919">MLSRNQTGRASALNEPTSHRISMSSVRRLIARWRTARYLPVRLFLAHASPSVSRGVCSAVGVRSRSQPKLSPSSARRLRSAGRVFMKLWAGLFAGCSRLQNDFRTAHARTALPLALLFAPLMSSRKYQLRRVVRMMALGRSDYAPSLGQDSSRQLIHRACARIPPHSTAAFSSLTIVERNRREQAYS</sequence>
<name>A0ACB8RZR7_9AGAM</name>
<evidence type="ECO:0000313" key="1">
    <source>
        <dbReference type="EMBL" id="KAI0049794.1"/>
    </source>
</evidence>
<gene>
    <name evidence="1" type="ORF">FA95DRAFT_802159</name>
</gene>
<protein>
    <submittedName>
        <fullName evidence="1">Uncharacterized protein</fullName>
    </submittedName>
</protein>
<reference evidence="1" key="1">
    <citation type="submission" date="2021-02" db="EMBL/GenBank/DDBJ databases">
        <authorList>
            <consortium name="DOE Joint Genome Institute"/>
            <person name="Ahrendt S."/>
            <person name="Looney B.P."/>
            <person name="Miyauchi S."/>
            <person name="Morin E."/>
            <person name="Drula E."/>
            <person name="Courty P.E."/>
            <person name="Chicoki N."/>
            <person name="Fauchery L."/>
            <person name="Kohler A."/>
            <person name="Kuo A."/>
            <person name="Labutti K."/>
            <person name="Pangilinan J."/>
            <person name="Lipzen A."/>
            <person name="Riley R."/>
            <person name="Andreopoulos W."/>
            <person name="He G."/>
            <person name="Johnson J."/>
            <person name="Barry K.W."/>
            <person name="Grigoriev I.V."/>
            <person name="Nagy L."/>
            <person name="Hibbett D."/>
            <person name="Henrissat B."/>
            <person name="Matheny P.B."/>
            <person name="Labbe J."/>
            <person name="Martin F."/>
        </authorList>
    </citation>
    <scope>NUCLEOTIDE SEQUENCE</scope>
    <source>
        <strain evidence="1">FP105234-sp</strain>
    </source>
</reference>
<dbReference type="EMBL" id="MU275869">
    <property type="protein sequence ID" value="KAI0049794.1"/>
    <property type="molecule type" value="Genomic_DNA"/>
</dbReference>